<organism evidence="2">
    <name type="scientific">Ignisphaera aggregans</name>
    <dbReference type="NCBI Taxonomy" id="334771"/>
    <lineage>
        <taxon>Archaea</taxon>
        <taxon>Thermoproteota</taxon>
        <taxon>Thermoprotei</taxon>
        <taxon>Desulfurococcales</taxon>
        <taxon>Desulfurococcaceae</taxon>
        <taxon>Ignisphaera</taxon>
    </lineage>
</organism>
<name>A0A7C4BCK1_9CREN</name>
<dbReference type="EMBL" id="DTFF01000059">
    <property type="protein sequence ID" value="HGI88079.1"/>
    <property type="molecule type" value="Genomic_DNA"/>
</dbReference>
<dbReference type="SUPFAM" id="SSF51445">
    <property type="entry name" value="(Trans)glycosidases"/>
    <property type="match status" value="1"/>
</dbReference>
<dbReference type="InterPro" id="IPR017853">
    <property type="entry name" value="GH"/>
</dbReference>
<gene>
    <name evidence="2" type="ORF">ENV14_06815</name>
</gene>
<accession>A0A7C4BCK1</accession>
<protein>
    <submittedName>
        <fullName evidence="2">DUF4038 domain-containing protein</fullName>
    </submittedName>
</protein>
<evidence type="ECO:0000259" key="1">
    <source>
        <dbReference type="Pfam" id="PF13204"/>
    </source>
</evidence>
<dbReference type="InterPro" id="IPR025277">
    <property type="entry name" value="Apiosidase-like_cat_dom"/>
</dbReference>
<reference evidence="2" key="1">
    <citation type="journal article" date="2020" name="mSystems">
        <title>Genome- and Community-Level Interaction Insights into Carbon Utilization and Element Cycling Functions of Hydrothermarchaeota in Hydrothermal Sediment.</title>
        <authorList>
            <person name="Zhou Z."/>
            <person name="Liu Y."/>
            <person name="Xu W."/>
            <person name="Pan J."/>
            <person name="Luo Z.H."/>
            <person name="Li M."/>
        </authorList>
    </citation>
    <scope>NUCLEOTIDE SEQUENCE [LARGE SCALE GENOMIC DNA]</scope>
    <source>
        <strain evidence="2">SpSt-732</strain>
    </source>
</reference>
<sequence>MLRISNSKDYFVRDGEKFFYLADTAWSAFTNASLDDWRYYLEYRGSQGFNAIQINILPQHDRSESDLHLEPFEVTPSGGWSFTKVSEAYFDRAEKMVEMAVESGFVPALVVLWCNYVRGTWGSRLTPSKIIPLELIESYVEYVVERFSKYNPIFVVSGDPSFDTDEAVQYYLTALEVVKKRAPHCLTTMHLAGGVVIPEPFVHSPYLDFYMYQSSHWKDKQFLAYELAQRFYRLPVKRPIVNGEPCYEGMGYAEGRYGRFTRFDVRKAVWQSLLSGAKAGTAYGALGIWNWHVVGKRFPVEHFWSPSYDWRTALTFPGAHDVAFAKWLFEKYDLFDIEPANDRLVKEEGKDPREVEEIRVSTGRGKVVIYTPYYNYAIRLQVDGSSYRWEGVELESRRVFRPGVKVERGYTLIRLPELASSDSVVIGVEK</sequence>
<dbReference type="PANTHER" id="PTHR37836">
    <property type="entry name" value="LMO1036 PROTEIN"/>
    <property type="match status" value="1"/>
</dbReference>
<proteinExistence type="predicted"/>
<evidence type="ECO:0000313" key="2">
    <source>
        <dbReference type="EMBL" id="HGI88079.1"/>
    </source>
</evidence>
<feature type="domain" description="Apiosidase-like catalytic" evidence="1">
    <location>
        <begin position="7"/>
        <end position="335"/>
    </location>
</feature>
<comment type="caution">
    <text evidence="2">The sequence shown here is derived from an EMBL/GenBank/DDBJ whole genome shotgun (WGS) entry which is preliminary data.</text>
</comment>
<dbReference type="Pfam" id="PF13204">
    <property type="entry name" value="Apiosidase"/>
    <property type="match status" value="1"/>
</dbReference>
<dbReference type="AlphaFoldDB" id="A0A7C4BCK1"/>
<dbReference type="Gene3D" id="3.20.20.80">
    <property type="entry name" value="Glycosidases"/>
    <property type="match status" value="1"/>
</dbReference>
<dbReference type="PANTHER" id="PTHR37836:SF3">
    <property type="entry name" value="ENDOGLUCANASE"/>
    <property type="match status" value="1"/>
</dbReference>